<accession>A0A085ZPE5</accession>
<name>A0A085ZPE5_9FLAO</name>
<dbReference type="AlphaFoldDB" id="A0A085ZPE5"/>
<comment type="caution">
    <text evidence="1">The sequence shown here is derived from an EMBL/GenBank/DDBJ whole genome shotgun (WGS) entry which is preliminary data.</text>
</comment>
<reference evidence="1 2" key="1">
    <citation type="submission" date="2014-07" db="EMBL/GenBank/DDBJ databases">
        <title>Genome of Flavobacterium reichenbachii LMG 25512.</title>
        <authorList>
            <person name="Stropko S.J."/>
            <person name="Pipes S.E."/>
            <person name="Newman J.D."/>
        </authorList>
    </citation>
    <scope>NUCLEOTIDE SEQUENCE [LARGE SCALE GENOMIC DNA]</scope>
    <source>
        <strain evidence="1 2">LMG 25512</strain>
    </source>
</reference>
<keyword evidence="2" id="KW-1185">Reference proteome</keyword>
<protein>
    <recommendedName>
        <fullName evidence="3">SMI1/KNR4 family protein</fullName>
    </recommendedName>
</protein>
<evidence type="ECO:0008006" key="3">
    <source>
        <dbReference type="Google" id="ProtNLM"/>
    </source>
</evidence>
<evidence type="ECO:0000313" key="1">
    <source>
        <dbReference type="EMBL" id="KFF06309.1"/>
    </source>
</evidence>
<dbReference type="OrthoDB" id="5464673at2"/>
<dbReference type="RefSeq" id="WP_035684520.1">
    <property type="nucleotide sequence ID" value="NZ_JPRL01000001.1"/>
</dbReference>
<dbReference type="EMBL" id="JPRL01000001">
    <property type="protein sequence ID" value="KFF06309.1"/>
    <property type="molecule type" value="Genomic_DNA"/>
</dbReference>
<organism evidence="1 2">
    <name type="scientific">Flavobacterium reichenbachii</name>
    <dbReference type="NCBI Taxonomy" id="362418"/>
    <lineage>
        <taxon>Bacteria</taxon>
        <taxon>Pseudomonadati</taxon>
        <taxon>Bacteroidota</taxon>
        <taxon>Flavobacteriia</taxon>
        <taxon>Flavobacteriales</taxon>
        <taxon>Flavobacteriaceae</taxon>
        <taxon>Flavobacterium</taxon>
    </lineage>
</organism>
<dbReference type="Proteomes" id="UP000028715">
    <property type="component" value="Unassembled WGS sequence"/>
</dbReference>
<sequence>MEEENYGYIKFVIEHTFKNEKLEKDVFYDEIPESIISVFNESLDFDFKENIEYLLFYNDSLDRTGKDGIAIVKKAENYYLILKEHRNKPSIFFLHSEFESWEIERLHFNEIDYTFNIATERDAKVISEKYYYAVGDDSRLYIFNFYNRRFLGLLIEICEQINNECN</sequence>
<proteinExistence type="predicted"/>
<evidence type="ECO:0000313" key="2">
    <source>
        <dbReference type="Proteomes" id="UP000028715"/>
    </source>
</evidence>
<gene>
    <name evidence="1" type="ORF">IW19_12555</name>
</gene>